<dbReference type="InterPro" id="IPR026015">
    <property type="entry name" value="ATP_synth_OSCP/delta_N_sf"/>
</dbReference>
<keyword evidence="3 7" id="KW-0375">Hydrogen ion transport</keyword>
<keyword evidence="5 7" id="KW-0472">Membrane</keyword>
<gene>
    <name evidence="7" type="primary">atpH</name>
    <name evidence="8" type="ORF">HMPREF3226_02309</name>
</gene>
<evidence type="ECO:0000256" key="4">
    <source>
        <dbReference type="ARBA" id="ARBA00023065"/>
    </source>
</evidence>
<dbReference type="HAMAP" id="MF_01416">
    <property type="entry name" value="ATP_synth_delta_bact"/>
    <property type="match status" value="1"/>
</dbReference>
<dbReference type="Pfam" id="PF00213">
    <property type="entry name" value="OSCP"/>
    <property type="match status" value="1"/>
</dbReference>
<keyword evidence="2 7" id="KW-0813">Transport</keyword>
<dbReference type="eggNOG" id="COG0712">
    <property type="taxonomic scope" value="Bacteria"/>
</dbReference>
<organism evidence="8 9">
    <name type="scientific">Prevotella corporis</name>
    <dbReference type="NCBI Taxonomy" id="28128"/>
    <lineage>
        <taxon>Bacteria</taxon>
        <taxon>Pseudomonadati</taxon>
        <taxon>Bacteroidota</taxon>
        <taxon>Bacteroidia</taxon>
        <taxon>Bacteroidales</taxon>
        <taxon>Prevotellaceae</taxon>
        <taxon>Prevotella</taxon>
    </lineage>
</organism>
<dbReference type="PATRIC" id="fig|28128.5.peg.2382"/>
<dbReference type="GO" id="GO:0046933">
    <property type="term" value="F:proton-transporting ATP synthase activity, rotational mechanism"/>
    <property type="evidence" value="ECO:0007669"/>
    <property type="project" value="UniProtKB-UniRule"/>
</dbReference>
<dbReference type="Gene3D" id="1.10.520.20">
    <property type="entry name" value="N-terminal domain of the delta subunit of the F1F0-ATP synthase"/>
    <property type="match status" value="1"/>
</dbReference>
<keyword evidence="7" id="KW-0139">CF(1)</keyword>
<dbReference type="OrthoDB" id="9802471at2"/>
<evidence type="ECO:0000256" key="2">
    <source>
        <dbReference type="ARBA" id="ARBA00022448"/>
    </source>
</evidence>
<protein>
    <recommendedName>
        <fullName evidence="7">ATP synthase subunit delta</fullName>
    </recommendedName>
    <alternativeName>
        <fullName evidence="7">ATP synthase F(1) sector subunit delta</fullName>
    </alternativeName>
    <alternativeName>
        <fullName evidence="7">F-type ATPase subunit delta</fullName>
        <shortName evidence="7">F-ATPase subunit delta</shortName>
    </alternativeName>
</protein>
<comment type="caution">
    <text evidence="8">The sequence shown here is derived from an EMBL/GenBank/DDBJ whole genome shotgun (WGS) entry which is preliminary data.</text>
</comment>
<evidence type="ECO:0000256" key="6">
    <source>
        <dbReference type="ARBA" id="ARBA00023310"/>
    </source>
</evidence>
<keyword evidence="6 7" id="KW-0066">ATP synthesis</keyword>
<dbReference type="NCBIfam" id="TIGR01145">
    <property type="entry name" value="ATP_synt_delta"/>
    <property type="match status" value="1"/>
</dbReference>
<dbReference type="RefSeq" id="WP_060941182.1">
    <property type="nucleotide sequence ID" value="NZ_JAIHUT010000028.1"/>
</dbReference>
<evidence type="ECO:0000256" key="3">
    <source>
        <dbReference type="ARBA" id="ARBA00022781"/>
    </source>
</evidence>
<keyword evidence="7" id="KW-1003">Cell membrane</keyword>
<dbReference type="GO" id="GO:0005886">
    <property type="term" value="C:plasma membrane"/>
    <property type="evidence" value="ECO:0007669"/>
    <property type="project" value="UniProtKB-SubCell"/>
</dbReference>
<comment type="function">
    <text evidence="7">This protein is part of the stalk that links CF(0) to CF(1). It either transmits conformational changes from CF(0) to CF(1) or is implicated in proton conduction.</text>
</comment>
<evidence type="ECO:0000313" key="9">
    <source>
        <dbReference type="Proteomes" id="UP000070533"/>
    </source>
</evidence>
<dbReference type="SUPFAM" id="SSF47928">
    <property type="entry name" value="N-terminal domain of the delta subunit of the F1F0-ATP synthase"/>
    <property type="match status" value="1"/>
</dbReference>
<evidence type="ECO:0000256" key="7">
    <source>
        <dbReference type="HAMAP-Rule" id="MF_01416"/>
    </source>
</evidence>
<comment type="similarity">
    <text evidence="7">Belongs to the ATPase delta chain family.</text>
</comment>
<dbReference type="PANTHER" id="PTHR11910">
    <property type="entry name" value="ATP SYNTHASE DELTA CHAIN"/>
    <property type="match status" value="1"/>
</dbReference>
<dbReference type="PRINTS" id="PR00125">
    <property type="entry name" value="ATPASEDELTA"/>
</dbReference>
<comment type="function">
    <text evidence="7">F(1)F(0) ATP synthase produces ATP from ADP in the presence of a proton or sodium gradient. F-type ATPases consist of two structural domains, F(1) containing the extramembraneous catalytic core and F(0) containing the membrane proton channel, linked together by a central stalk and a peripheral stalk. During catalysis, ATP synthesis in the catalytic domain of F(1) is coupled via a rotary mechanism of the central stalk subunits to proton translocation.</text>
</comment>
<evidence type="ECO:0000256" key="1">
    <source>
        <dbReference type="ARBA" id="ARBA00004370"/>
    </source>
</evidence>
<proteinExistence type="inferred from homology"/>
<reference evidence="9" key="1">
    <citation type="submission" date="2016-01" db="EMBL/GenBank/DDBJ databases">
        <authorList>
            <person name="Mitreva M."/>
            <person name="Pepin K.H."/>
            <person name="Mihindukulasuriya K.A."/>
            <person name="Fulton R."/>
            <person name="Fronick C."/>
            <person name="O'Laughlin M."/>
            <person name="Miner T."/>
            <person name="Herter B."/>
            <person name="Rosa B.A."/>
            <person name="Cordes M."/>
            <person name="Tomlinson C."/>
            <person name="Wollam A."/>
            <person name="Palsikar V.B."/>
            <person name="Mardis E.R."/>
            <person name="Wilson R.K."/>
        </authorList>
    </citation>
    <scope>NUCLEOTIDE SEQUENCE [LARGE SCALE GENOMIC DNA]</scope>
    <source>
        <strain evidence="9">MJR7716</strain>
    </source>
</reference>
<dbReference type="NCBIfam" id="NF009964">
    <property type="entry name" value="PRK13429.1-3"/>
    <property type="match status" value="1"/>
</dbReference>
<keyword evidence="9" id="KW-1185">Reference proteome</keyword>
<evidence type="ECO:0000256" key="5">
    <source>
        <dbReference type="ARBA" id="ARBA00023136"/>
    </source>
</evidence>
<name>A0A133PW96_9BACT</name>
<comment type="subcellular location">
    <subcellularLocation>
        <location evidence="7">Cell membrane</location>
        <topology evidence="7">Peripheral membrane protein</topology>
    </subcellularLocation>
    <subcellularLocation>
        <location evidence="1">Membrane</location>
    </subcellularLocation>
</comment>
<evidence type="ECO:0000313" key="8">
    <source>
        <dbReference type="EMBL" id="KXA33732.1"/>
    </source>
</evidence>
<dbReference type="EMBL" id="LRQG01000216">
    <property type="protein sequence ID" value="KXA33732.1"/>
    <property type="molecule type" value="Genomic_DNA"/>
</dbReference>
<dbReference type="Proteomes" id="UP000070533">
    <property type="component" value="Unassembled WGS sequence"/>
</dbReference>
<sequence>MDIGVISVRYARALLKGAIAQKQEDNVYKEMQTLLESFSQVPQLCFTLDNPMLSKNKKQEILETACGGDNTDLLKSFLALVLKEGREGILLFIANSYISLYRKQKNIIQGKLTTAVPVTLAIEEKMKEMVRVNANGTVEFKTKVDPGVIGGFILEYDTYRMDASVRTKLNDVLTQLKK</sequence>
<accession>A0A133PW96</accession>
<keyword evidence="4 7" id="KW-0406">Ion transport</keyword>
<dbReference type="InterPro" id="IPR000711">
    <property type="entry name" value="ATPase_OSCP/dsu"/>
</dbReference>
<dbReference type="GO" id="GO:0045259">
    <property type="term" value="C:proton-transporting ATP synthase complex"/>
    <property type="evidence" value="ECO:0007669"/>
    <property type="project" value="UniProtKB-KW"/>
</dbReference>
<dbReference type="AlphaFoldDB" id="A0A133PW96"/>
<dbReference type="STRING" id="28128.HMPREF3226_02309"/>